<gene>
    <name evidence="1" type="ORF">QN277_001928</name>
</gene>
<dbReference type="EMBL" id="JAWXYG010000001">
    <property type="protein sequence ID" value="KAK4285198.1"/>
    <property type="molecule type" value="Genomic_DNA"/>
</dbReference>
<comment type="caution">
    <text evidence="1">The sequence shown here is derived from an EMBL/GenBank/DDBJ whole genome shotgun (WGS) entry which is preliminary data.</text>
</comment>
<sequence>MNDLNQVEISTSNTWEQKEDDELRIDIEAMIQEAKEDPLSQTCCIYKVPRSTREKNENIYTPTTISIGPFHYGDPRLRDMERYKVIMLKRFIQRFMTTLSLDNLISFVMSLETKVRASYSEDAFLTKKEFQKQMLLDGAFIIELFLSVYHLSDDNTQNMDAILRQPKLLSDVTKDLLLLENQLPLFFLEGLYRQAFPADHVGNPSFADLSYKFFDSFNSQRNA</sequence>
<dbReference type="Proteomes" id="UP001293593">
    <property type="component" value="Unassembled WGS sequence"/>
</dbReference>
<proteinExistence type="predicted"/>
<dbReference type="InterPro" id="IPR004158">
    <property type="entry name" value="DUF247_pln"/>
</dbReference>
<evidence type="ECO:0000313" key="1">
    <source>
        <dbReference type="EMBL" id="KAK4285198.1"/>
    </source>
</evidence>
<dbReference type="Pfam" id="PF03140">
    <property type="entry name" value="DUF247"/>
    <property type="match status" value="1"/>
</dbReference>
<dbReference type="PANTHER" id="PTHR31170">
    <property type="entry name" value="BNAC04G53230D PROTEIN"/>
    <property type="match status" value="1"/>
</dbReference>
<dbReference type="PANTHER" id="PTHR31170:SF25">
    <property type="entry name" value="BNAA09G04570D PROTEIN"/>
    <property type="match status" value="1"/>
</dbReference>
<accession>A0AAE1THB7</accession>
<reference evidence="1" key="1">
    <citation type="submission" date="2023-10" db="EMBL/GenBank/DDBJ databases">
        <title>Chromosome-level genome of the transformable northern wattle, Acacia crassicarpa.</title>
        <authorList>
            <person name="Massaro I."/>
            <person name="Sinha N.R."/>
            <person name="Poethig S."/>
            <person name="Leichty A.R."/>
        </authorList>
    </citation>
    <scope>NUCLEOTIDE SEQUENCE</scope>
    <source>
        <strain evidence="1">Acra3RX</strain>
        <tissue evidence="1">Leaf</tissue>
    </source>
</reference>
<name>A0AAE1THB7_9FABA</name>
<dbReference type="AlphaFoldDB" id="A0AAE1THB7"/>
<keyword evidence="2" id="KW-1185">Reference proteome</keyword>
<protein>
    <submittedName>
        <fullName evidence="1">Uncharacterized protein</fullName>
    </submittedName>
</protein>
<evidence type="ECO:0000313" key="2">
    <source>
        <dbReference type="Proteomes" id="UP001293593"/>
    </source>
</evidence>
<organism evidence="1 2">
    <name type="scientific">Acacia crassicarpa</name>
    <name type="common">northern wattle</name>
    <dbReference type="NCBI Taxonomy" id="499986"/>
    <lineage>
        <taxon>Eukaryota</taxon>
        <taxon>Viridiplantae</taxon>
        <taxon>Streptophyta</taxon>
        <taxon>Embryophyta</taxon>
        <taxon>Tracheophyta</taxon>
        <taxon>Spermatophyta</taxon>
        <taxon>Magnoliopsida</taxon>
        <taxon>eudicotyledons</taxon>
        <taxon>Gunneridae</taxon>
        <taxon>Pentapetalae</taxon>
        <taxon>rosids</taxon>
        <taxon>fabids</taxon>
        <taxon>Fabales</taxon>
        <taxon>Fabaceae</taxon>
        <taxon>Caesalpinioideae</taxon>
        <taxon>mimosoid clade</taxon>
        <taxon>Acacieae</taxon>
        <taxon>Acacia</taxon>
    </lineage>
</organism>